<name>A0AAE4CR77_9ACTN</name>
<gene>
    <name evidence="3" type="ORF">JOF55_003629</name>
</gene>
<keyword evidence="4" id="KW-1185">Reference proteome</keyword>
<evidence type="ECO:0000256" key="2">
    <source>
        <dbReference type="SAM" id="Phobius"/>
    </source>
</evidence>
<evidence type="ECO:0000313" key="3">
    <source>
        <dbReference type="EMBL" id="MDR7303448.1"/>
    </source>
</evidence>
<evidence type="ECO:0000313" key="4">
    <source>
        <dbReference type="Proteomes" id="UP001180845"/>
    </source>
</evidence>
<proteinExistence type="predicted"/>
<feature type="compositionally biased region" description="Low complexity" evidence="1">
    <location>
        <begin position="1"/>
        <end position="29"/>
    </location>
</feature>
<feature type="region of interest" description="Disordered" evidence="1">
    <location>
        <begin position="1"/>
        <end position="98"/>
    </location>
</feature>
<dbReference type="RefSeq" id="WP_310275781.1">
    <property type="nucleotide sequence ID" value="NZ_JAVDXW010000001.1"/>
</dbReference>
<feature type="compositionally biased region" description="Low complexity" evidence="1">
    <location>
        <begin position="46"/>
        <end position="59"/>
    </location>
</feature>
<organism evidence="3 4">
    <name type="scientific">Haloactinomyces albus</name>
    <dbReference type="NCBI Taxonomy" id="1352928"/>
    <lineage>
        <taxon>Bacteria</taxon>
        <taxon>Bacillati</taxon>
        <taxon>Actinomycetota</taxon>
        <taxon>Actinomycetes</taxon>
        <taxon>Actinopolysporales</taxon>
        <taxon>Actinopolysporaceae</taxon>
        <taxon>Haloactinomyces</taxon>
    </lineage>
</organism>
<dbReference type="Proteomes" id="UP001180845">
    <property type="component" value="Unassembled WGS sequence"/>
</dbReference>
<keyword evidence="2" id="KW-1133">Transmembrane helix</keyword>
<reference evidence="3" key="1">
    <citation type="submission" date="2023-07" db="EMBL/GenBank/DDBJ databases">
        <title>Sequencing the genomes of 1000 actinobacteria strains.</title>
        <authorList>
            <person name="Klenk H.-P."/>
        </authorList>
    </citation>
    <scope>NUCLEOTIDE SEQUENCE</scope>
    <source>
        <strain evidence="3">DSM 45977</strain>
    </source>
</reference>
<comment type="caution">
    <text evidence="3">The sequence shown here is derived from an EMBL/GenBank/DDBJ whole genome shotgun (WGS) entry which is preliminary data.</text>
</comment>
<dbReference type="AlphaFoldDB" id="A0AAE4CR77"/>
<keyword evidence="2" id="KW-0812">Transmembrane</keyword>
<protein>
    <recommendedName>
        <fullName evidence="5">DUF4878 domain-containing protein</fullName>
    </recommendedName>
</protein>
<dbReference type="Gene3D" id="3.10.450.50">
    <property type="match status" value="1"/>
</dbReference>
<evidence type="ECO:0008006" key="5">
    <source>
        <dbReference type="Google" id="ProtNLM"/>
    </source>
</evidence>
<feature type="transmembrane region" description="Helical" evidence="2">
    <location>
        <begin position="104"/>
        <end position="127"/>
    </location>
</feature>
<sequence>MTYPPQQPGQGNPYGQQPGWGQQPGGQYPPSGPQQPGYGGYGQQPGGQQYPPSGPQQQPTWGRQPGGQYPQTSPHPGWDGQSQPGWGQQPGFGGQPPKKSKKGLFIGIGVGGGVVVIGLIVTLALVFTGGPGSPRPVAQEFVNHFENKEFSKLPSVVCEKVQKQEDFKKISQGNLAETMAAEQGMPPALAEMALDSMKFDFRLGKVTDHGDSTATATMKGEMTFDLEYMGQSINQSQSMNTTFNMVVEDGQWKMCGSSGNGPL</sequence>
<feature type="compositionally biased region" description="Low complexity" evidence="1">
    <location>
        <begin position="76"/>
        <end position="87"/>
    </location>
</feature>
<accession>A0AAE4CR77</accession>
<evidence type="ECO:0000256" key="1">
    <source>
        <dbReference type="SAM" id="MobiDB-lite"/>
    </source>
</evidence>
<keyword evidence="2" id="KW-0472">Membrane</keyword>
<dbReference type="EMBL" id="JAVDXW010000001">
    <property type="protein sequence ID" value="MDR7303448.1"/>
    <property type="molecule type" value="Genomic_DNA"/>
</dbReference>